<gene>
    <name evidence="2" type="ORF">DEM27_23800</name>
</gene>
<sequence>MSPWNDLLSNLALVAIATAVWTFGNSTLKSSSSSEVSSTGKLLELITEEFKKHDVETEVVRLTSVPAGRADVEEADRVKARATEHQSRRWQHS</sequence>
<accession>A0A2U2DKV5</accession>
<feature type="region of interest" description="Disordered" evidence="1">
    <location>
        <begin position="72"/>
        <end position="93"/>
    </location>
</feature>
<evidence type="ECO:0000313" key="2">
    <source>
        <dbReference type="EMBL" id="PWE53938.1"/>
    </source>
</evidence>
<evidence type="ECO:0000256" key="1">
    <source>
        <dbReference type="SAM" id="MobiDB-lite"/>
    </source>
</evidence>
<proteinExistence type="predicted"/>
<dbReference type="AlphaFoldDB" id="A0A2U2DKV5"/>
<protein>
    <submittedName>
        <fullName evidence="2">Uncharacterized protein</fullName>
    </submittedName>
</protein>
<organism evidence="2 3">
    <name type="scientific">Metarhizobium album</name>
    <dbReference type="NCBI Taxonomy" id="2182425"/>
    <lineage>
        <taxon>Bacteria</taxon>
        <taxon>Pseudomonadati</taxon>
        <taxon>Pseudomonadota</taxon>
        <taxon>Alphaproteobacteria</taxon>
        <taxon>Hyphomicrobiales</taxon>
        <taxon>Rhizobiaceae</taxon>
        <taxon>Metarhizobium</taxon>
    </lineage>
</organism>
<comment type="caution">
    <text evidence="2">The sequence shown here is derived from an EMBL/GenBank/DDBJ whole genome shotgun (WGS) entry which is preliminary data.</text>
</comment>
<reference evidence="2 3" key="1">
    <citation type="submission" date="2018-05" db="EMBL/GenBank/DDBJ databases">
        <title>The draft genome of strain NS-104.</title>
        <authorList>
            <person name="Hang P."/>
            <person name="Jiang J."/>
        </authorList>
    </citation>
    <scope>NUCLEOTIDE SEQUENCE [LARGE SCALE GENOMIC DNA]</scope>
    <source>
        <strain evidence="2 3">NS-104</strain>
    </source>
</reference>
<keyword evidence="3" id="KW-1185">Reference proteome</keyword>
<feature type="compositionally biased region" description="Basic and acidic residues" evidence="1">
    <location>
        <begin position="72"/>
        <end position="87"/>
    </location>
</feature>
<dbReference type="EMBL" id="QFBC01000013">
    <property type="protein sequence ID" value="PWE53938.1"/>
    <property type="molecule type" value="Genomic_DNA"/>
</dbReference>
<name>A0A2U2DKV5_9HYPH</name>
<dbReference type="Proteomes" id="UP000245252">
    <property type="component" value="Unassembled WGS sequence"/>
</dbReference>
<evidence type="ECO:0000313" key="3">
    <source>
        <dbReference type="Proteomes" id="UP000245252"/>
    </source>
</evidence>
<dbReference type="RefSeq" id="WP_109460734.1">
    <property type="nucleotide sequence ID" value="NZ_QFBC01000013.1"/>
</dbReference>